<dbReference type="PANTHER" id="PTHR43025:SF3">
    <property type="entry name" value="MONOGALACTOSYLDIACYLGLYCEROL SYNTHASE 1, CHLOROPLASTIC"/>
    <property type="match status" value="1"/>
</dbReference>
<dbReference type="InterPro" id="IPR007235">
    <property type="entry name" value="Glyco_trans_28_C"/>
</dbReference>
<dbReference type="EMBL" id="UPPP01000083">
    <property type="protein sequence ID" value="VBB08111.1"/>
    <property type="molecule type" value="Genomic_DNA"/>
</dbReference>
<sequence length="375" mass="41519">MTKPDRVLILSAAVGSGHIRAARAVGAALKRQGNLEVQYADIFDFLNPLLGQGIIKIYLKILQMTPGLYGQMYRWGNRNELALAGRNWLSRYWASGLEQYLHNFKPAAIVCTHAAPAGLAAGLSGRGRITIPVFAVVTDFVVHRLWIYPEVERYFLADETLRTYFSERGIPAERSLITGIPVSEEFSVRLDRSTILQDLNLEKAKKTILIMGGGAGIFPMEELVKTCDGLAVPLQIIVVTGNNRHMYSKLCNLKTSLRSTLHVFSYVDSIHKLMAVADVIISKPGGMTSAEALCIGLPMIIFRPIPGQEEGNAQFLLDKKVAVRANHCDELGNIVLTLLQEQSQQLELMRNRVKELARPAAADEIAGHIIRTIYN</sequence>
<gene>
    <name evidence="7" type="ORF">LUCI_3376</name>
</gene>
<organism evidence="7 8">
    <name type="scientific">Lucifera butyrica</name>
    <dbReference type="NCBI Taxonomy" id="1351585"/>
    <lineage>
        <taxon>Bacteria</taxon>
        <taxon>Bacillati</taxon>
        <taxon>Bacillota</taxon>
        <taxon>Negativicutes</taxon>
        <taxon>Veillonellales</taxon>
        <taxon>Veillonellaceae</taxon>
        <taxon>Lucifera</taxon>
    </lineage>
</organism>
<evidence type="ECO:0000256" key="1">
    <source>
        <dbReference type="ARBA" id="ARBA00004370"/>
    </source>
</evidence>
<dbReference type="RefSeq" id="WP_126720605.1">
    <property type="nucleotide sequence ID" value="NZ_UPPP01000083.1"/>
</dbReference>
<dbReference type="Pfam" id="PF06925">
    <property type="entry name" value="MGDG_synth"/>
    <property type="match status" value="1"/>
</dbReference>
<evidence type="ECO:0000259" key="5">
    <source>
        <dbReference type="Pfam" id="PF04101"/>
    </source>
</evidence>
<dbReference type="GO" id="GO:0016758">
    <property type="term" value="F:hexosyltransferase activity"/>
    <property type="evidence" value="ECO:0007669"/>
    <property type="project" value="InterPro"/>
</dbReference>
<dbReference type="Proteomes" id="UP000277811">
    <property type="component" value="Unassembled WGS sequence"/>
</dbReference>
<dbReference type="GO" id="GO:0009247">
    <property type="term" value="P:glycolipid biosynthetic process"/>
    <property type="evidence" value="ECO:0007669"/>
    <property type="project" value="InterPro"/>
</dbReference>
<reference evidence="7 8" key="1">
    <citation type="submission" date="2018-06" db="EMBL/GenBank/DDBJ databases">
        <authorList>
            <person name="Strepis N."/>
        </authorList>
    </citation>
    <scope>NUCLEOTIDE SEQUENCE [LARGE SCALE GENOMIC DNA]</scope>
    <source>
        <strain evidence="7">LUCI</strain>
    </source>
</reference>
<dbReference type="PANTHER" id="PTHR43025">
    <property type="entry name" value="MONOGALACTOSYLDIACYLGLYCEROL SYNTHASE"/>
    <property type="match status" value="1"/>
</dbReference>
<feature type="domain" description="Diacylglycerol glucosyltransferase N-terminal" evidence="6">
    <location>
        <begin position="18"/>
        <end position="182"/>
    </location>
</feature>
<evidence type="ECO:0000313" key="7">
    <source>
        <dbReference type="EMBL" id="VBB08111.1"/>
    </source>
</evidence>
<evidence type="ECO:0000259" key="6">
    <source>
        <dbReference type="Pfam" id="PF06925"/>
    </source>
</evidence>
<dbReference type="OrthoDB" id="9815663at2"/>
<accession>A0A498R9Q5</accession>
<comment type="subcellular location">
    <subcellularLocation>
        <location evidence="1">Membrane</location>
    </subcellularLocation>
</comment>
<evidence type="ECO:0000256" key="3">
    <source>
        <dbReference type="ARBA" id="ARBA00022676"/>
    </source>
</evidence>
<protein>
    <submittedName>
        <fullName evidence="7">Monogalactosyldiacylglycerol (Mgdg) synthase</fullName>
    </submittedName>
</protein>
<feature type="domain" description="Glycosyl transferase family 28 C-terminal" evidence="5">
    <location>
        <begin position="207"/>
        <end position="352"/>
    </location>
</feature>
<dbReference type="AlphaFoldDB" id="A0A498R9Q5"/>
<dbReference type="InterPro" id="IPR009695">
    <property type="entry name" value="Diacylglyc_glucosyltr_N"/>
</dbReference>
<name>A0A498R9Q5_9FIRM</name>
<dbReference type="GO" id="GO:0016020">
    <property type="term" value="C:membrane"/>
    <property type="evidence" value="ECO:0007669"/>
    <property type="project" value="UniProtKB-SubCell"/>
</dbReference>
<evidence type="ECO:0000256" key="2">
    <source>
        <dbReference type="ARBA" id="ARBA00006962"/>
    </source>
</evidence>
<keyword evidence="4" id="KW-0808">Transferase</keyword>
<keyword evidence="8" id="KW-1185">Reference proteome</keyword>
<dbReference type="Gene3D" id="3.40.50.2000">
    <property type="entry name" value="Glycogen Phosphorylase B"/>
    <property type="match status" value="1"/>
</dbReference>
<comment type="similarity">
    <text evidence="2">Belongs to the glycosyltransferase 28 family.</text>
</comment>
<dbReference type="Pfam" id="PF04101">
    <property type="entry name" value="Glyco_tran_28_C"/>
    <property type="match status" value="1"/>
</dbReference>
<dbReference type="InterPro" id="IPR050519">
    <property type="entry name" value="Glycosyltransf_28_UgtP"/>
</dbReference>
<evidence type="ECO:0000313" key="8">
    <source>
        <dbReference type="Proteomes" id="UP000277811"/>
    </source>
</evidence>
<evidence type="ECO:0000256" key="4">
    <source>
        <dbReference type="ARBA" id="ARBA00022679"/>
    </source>
</evidence>
<dbReference type="SUPFAM" id="SSF53756">
    <property type="entry name" value="UDP-Glycosyltransferase/glycogen phosphorylase"/>
    <property type="match status" value="1"/>
</dbReference>
<proteinExistence type="inferred from homology"/>
<keyword evidence="3" id="KW-0328">Glycosyltransferase</keyword>